<dbReference type="GO" id="GO:0006355">
    <property type="term" value="P:regulation of DNA-templated transcription"/>
    <property type="evidence" value="ECO:0007669"/>
    <property type="project" value="InterPro"/>
</dbReference>
<dbReference type="PANTHER" id="PTHR22742">
    <property type="entry name" value="EXPANSION, ISOFORM A-RELATED"/>
    <property type="match status" value="1"/>
</dbReference>
<feature type="compositionally biased region" description="Basic and acidic residues" evidence="1">
    <location>
        <begin position="177"/>
        <end position="195"/>
    </location>
</feature>
<evidence type="ECO:0000313" key="4">
    <source>
        <dbReference type="Proteomes" id="UP001153620"/>
    </source>
</evidence>
<dbReference type="PROSITE" id="PS51076">
    <property type="entry name" value="MH2"/>
    <property type="match status" value="1"/>
</dbReference>
<proteinExistence type="predicted"/>
<dbReference type="InterPro" id="IPR021625">
    <property type="entry name" value="PI31_Prot_N"/>
</dbReference>
<dbReference type="InterPro" id="IPR001132">
    <property type="entry name" value="SMAD_dom_Dwarfin-type"/>
</dbReference>
<feature type="region of interest" description="Disordered" evidence="1">
    <location>
        <begin position="622"/>
        <end position="651"/>
    </location>
</feature>
<evidence type="ECO:0000313" key="3">
    <source>
        <dbReference type="EMBL" id="CAG9806200.1"/>
    </source>
</evidence>
<sequence>MSNFGIDLLFETQKGNIHSENDALIIVIHWVLCKNNFRSVGVGDNKIFSDEDRPTELLPQGWNQNQTSYTLRYTLNKNIFILYGIVSDDTLMINLLDAKTLKTVGLVFKAMEVIKSRVGMTLNDYVNDSQTIINKMNEDIVKPILDQNAERRSGSTSRGNRNDDPLLVRPVVPPMYQDRRNDPLRDPLRDIGRGDLDPFGRGGGSIFQPEFRPEFGPINPLRPAGIPPGARYDPPNPFRRLDPDNDHLRPPPGYDDMFMKKFSGSGLCEKKIFNSLIEQSKISCNGDVTVQNIKDWHYEETPGIKVSQSYEKYAVINNRLMTLVPLLIRLINKNIVKLFSLGPPETKLKDLSLPVDSSTISSSTTINNNNITNNSNDMVSRRKILSRSRDDLNMDAPFVQVEEDVWYQKEKLFREHVQEVLDKWTQIDDEIWAKVIVFERNRRVAKAYARTPVLTINGSDDGFDGMRIGLCGFDNPMRDQKTDELKRHVGQGVKLKMDDNGNILARRYSKSNIYVKGATNSNDETAIGTEILKSPAQCLEIEKVMKIFDMKKFQSNVSRELSRSYPDRRRLETQCMSVLAFVKSENDVLDCPIWVLIINVVAMDMLKTKLPPVHRQFDMRNRPRIPVPDEDPYSIAGNEIESSGSSGFGASGIYGRVPRDQMLMQSSQYPPLRREKPPKLPPRSDNLYGLHETHSALKPDYDEIDDEEIRVKLVSRSKSDKNNNKNQRKYDDPYYCGLRARVPNFAKEKVSRKTSRANEEIYVSNSRNLNRIPRDPVIKRRSIAHMDRHQPTFSSLYQLNQINDPRSSLYQRLHHHSHNLMSPMRQYGMWHARSYESGIDSEFVESPYHMYGRLPTPSSRGGSRGYVSSASRMYIGDWE</sequence>
<dbReference type="SMART" id="SM00524">
    <property type="entry name" value="DWB"/>
    <property type="match status" value="1"/>
</dbReference>
<dbReference type="Gene3D" id="3.40.1000.30">
    <property type="match status" value="1"/>
</dbReference>
<dbReference type="Pfam" id="PF11566">
    <property type="entry name" value="PI31_Prot_N"/>
    <property type="match status" value="1"/>
</dbReference>
<name>A0A9N9RW15_9DIPT</name>
<reference evidence="3" key="2">
    <citation type="submission" date="2022-10" db="EMBL/GenBank/DDBJ databases">
        <authorList>
            <consortium name="ENA_rothamsted_submissions"/>
            <consortium name="culmorum"/>
            <person name="King R."/>
        </authorList>
    </citation>
    <scope>NUCLEOTIDE SEQUENCE</scope>
</reference>
<dbReference type="GO" id="GO:0050793">
    <property type="term" value="P:regulation of developmental process"/>
    <property type="evidence" value="ECO:0007669"/>
    <property type="project" value="UniProtKB-ARBA"/>
</dbReference>
<dbReference type="Pfam" id="PF03166">
    <property type="entry name" value="MH2"/>
    <property type="match status" value="1"/>
</dbReference>
<evidence type="ECO:0000256" key="1">
    <source>
        <dbReference type="SAM" id="MobiDB-lite"/>
    </source>
</evidence>
<organism evidence="3 4">
    <name type="scientific">Chironomus riparius</name>
    <dbReference type="NCBI Taxonomy" id="315576"/>
    <lineage>
        <taxon>Eukaryota</taxon>
        <taxon>Metazoa</taxon>
        <taxon>Ecdysozoa</taxon>
        <taxon>Arthropoda</taxon>
        <taxon>Hexapoda</taxon>
        <taxon>Insecta</taxon>
        <taxon>Pterygota</taxon>
        <taxon>Neoptera</taxon>
        <taxon>Endopterygota</taxon>
        <taxon>Diptera</taxon>
        <taxon>Nematocera</taxon>
        <taxon>Chironomoidea</taxon>
        <taxon>Chironomidae</taxon>
        <taxon>Chironominae</taxon>
        <taxon>Chironomus</taxon>
    </lineage>
</organism>
<dbReference type="Proteomes" id="UP001153620">
    <property type="component" value="Chromosome 2"/>
</dbReference>
<dbReference type="GO" id="GO:0009791">
    <property type="term" value="P:post-embryonic development"/>
    <property type="evidence" value="ECO:0007669"/>
    <property type="project" value="UniProtKB-ARBA"/>
</dbReference>
<dbReference type="AlphaFoldDB" id="A0A9N9RW15"/>
<accession>A0A9N9RW15</accession>
<reference evidence="3" key="1">
    <citation type="submission" date="2022-01" db="EMBL/GenBank/DDBJ databases">
        <authorList>
            <person name="King R."/>
        </authorList>
    </citation>
    <scope>NUCLEOTIDE SEQUENCE</scope>
</reference>
<dbReference type="Gene3D" id="2.60.200.10">
    <property type="match status" value="1"/>
</dbReference>
<dbReference type="SUPFAM" id="SSF49879">
    <property type="entry name" value="SMAD/FHA domain"/>
    <property type="match status" value="1"/>
</dbReference>
<feature type="compositionally biased region" description="Low complexity" evidence="1">
    <location>
        <begin position="634"/>
        <end position="645"/>
    </location>
</feature>
<dbReference type="OrthoDB" id="5973987at2759"/>
<protein>
    <recommendedName>
        <fullName evidence="2">MH2 domain-containing protein</fullName>
    </recommendedName>
</protein>
<evidence type="ECO:0000259" key="2">
    <source>
        <dbReference type="PROSITE" id="PS51076"/>
    </source>
</evidence>
<dbReference type="GO" id="GO:0051239">
    <property type="term" value="P:regulation of multicellular organismal process"/>
    <property type="evidence" value="ECO:0007669"/>
    <property type="project" value="UniProtKB-ARBA"/>
</dbReference>
<dbReference type="InterPro" id="IPR017855">
    <property type="entry name" value="SMAD-like_dom_sf"/>
</dbReference>
<feature type="domain" description="MH2" evidence="2">
    <location>
        <begin position="432"/>
        <end position="628"/>
    </location>
</feature>
<gene>
    <name evidence="3" type="ORF">CHIRRI_LOCUS9061</name>
</gene>
<feature type="region of interest" description="Disordered" evidence="1">
    <location>
        <begin position="669"/>
        <end position="689"/>
    </location>
</feature>
<dbReference type="FunFam" id="2.60.200.10:FF:000006">
    <property type="entry name" value="Expansion, isoform A"/>
    <property type="match status" value="1"/>
</dbReference>
<dbReference type="InterPro" id="IPR008984">
    <property type="entry name" value="SMAD_FHA_dom_sf"/>
</dbReference>
<dbReference type="PANTHER" id="PTHR22742:SF2">
    <property type="entry name" value="EXPANSION, ISOFORM A-RELATED"/>
    <property type="match status" value="1"/>
</dbReference>
<keyword evidence="4" id="KW-1185">Reference proteome</keyword>
<feature type="region of interest" description="Disordered" evidence="1">
    <location>
        <begin position="145"/>
        <end position="195"/>
    </location>
</feature>
<dbReference type="EMBL" id="OU895878">
    <property type="protein sequence ID" value="CAG9806200.1"/>
    <property type="molecule type" value="Genomic_DNA"/>
</dbReference>